<dbReference type="Proteomes" id="UP000191980">
    <property type="component" value="Unassembled WGS sequence"/>
</dbReference>
<dbReference type="AlphaFoldDB" id="A0A1V8M5V4"/>
<keyword evidence="3" id="KW-1185">Reference proteome</keyword>
<dbReference type="STRING" id="1420851.AU255_02960"/>
<evidence type="ECO:0000313" key="3">
    <source>
        <dbReference type="Proteomes" id="UP000191980"/>
    </source>
</evidence>
<accession>A0A1V8M5V4</accession>
<comment type="caution">
    <text evidence="2">The sequence shown here is derived from an EMBL/GenBank/DDBJ whole genome shotgun (WGS) entry which is preliminary data.</text>
</comment>
<keyword evidence="1" id="KW-0732">Signal</keyword>
<dbReference type="OrthoDB" id="1393129at2"/>
<protein>
    <submittedName>
        <fullName evidence="2">Uncharacterized protein</fullName>
    </submittedName>
</protein>
<evidence type="ECO:0000256" key="1">
    <source>
        <dbReference type="SAM" id="SignalP"/>
    </source>
</evidence>
<feature type="chain" id="PRO_5012573877" evidence="1">
    <location>
        <begin position="26"/>
        <end position="685"/>
    </location>
</feature>
<evidence type="ECO:0000313" key="2">
    <source>
        <dbReference type="EMBL" id="OQK16878.1"/>
    </source>
</evidence>
<reference evidence="2 3" key="1">
    <citation type="submission" date="2015-12" db="EMBL/GenBank/DDBJ databases">
        <authorList>
            <person name="Shamseldin A."/>
            <person name="Moawad H."/>
            <person name="Abd El-Rahim W.M."/>
            <person name="Sadowsky M.J."/>
        </authorList>
    </citation>
    <scope>NUCLEOTIDE SEQUENCE [LARGE SCALE GENOMIC DNA]</scope>
    <source>
        <strain evidence="2 3">WF1</strain>
    </source>
</reference>
<organism evidence="2 3">
    <name type="scientific">Methyloprofundus sedimenti</name>
    <dbReference type="NCBI Taxonomy" id="1420851"/>
    <lineage>
        <taxon>Bacteria</taxon>
        <taxon>Pseudomonadati</taxon>
        <taxon>Pseudomonadota</taxon>
        <taxon>Gammaproteobacteria</taxon>
        <taxon>Methylococcales</taxon>
        <taxon>Methylococcaceae</taxon>
        <taxon>Methyloprofundus</taxon>
    </lineage>
</organism>
<dbReference type="RefSeq" id="WP_080521496.1">
    <property type="nucleotide sequence ID" value="NZ_LPUF01000001.1"/>
</dbReference>
<name>A0A1V8M5V4_9GAMM</name>
<proteinExistence type="predicted"/>
<sequence length="685" mass="73385">MKIMTTKLVLLCFLFGLLVSNFAMAVVTSQQAEEIFNLAEQGFPQYFSPALATQISPPEWPYYRGPYNNNIYLGVNANDSVYVVGGTFGNIPVNVGTNQELLTAAFSQSTQEKAEIIFNKLESVYLKYLSPHSSTDYSHGRYYVRFYTSPVEIVAIDSALNEIWYYLNGVWYFFDTLDGANEQLCNGGCYAKRTIVDATSMLQDNVTLDVTEIRIVGSDAEGNVVSSQLVPRQAAANFSVATDLAKVELELITKAGKQIGKIIFEPEGSDMTLTLPGDGLSAYQVLHLDIVINSDLWVQAPMMMAAGLGFSNIIGIEGIDLTDLPASEPAVIEAGGTWNTLSGCGDVTPGVANYTSAVSPQMVEGIWGPPAVSYAGGMPVEFSYPPLLSTVQGTDFMVTLNDGSQVMADVGGFSPNSDYNERGVVVLFGQFGNRLDLDDPDVLFPTKVEVVEDDTPMMLIGPGGSLVSAVGMYADAPGSPYKTPGLGPKLVGAKLNVMSAVGDGGAPGFTAYTPNDGTALYGADAQYRLRVYTTGGYTPDGVTGLKPTEYDTFFRVQVKNNAGDLVPLLKSGQDYTIDGKTIQVVGLAELGAPGQVVEGNDCYGEDKDNQIDIVLKGDVEVMRKIVAVDVPSTEEGYKPFYNPGGPGNNPVEGVTYTQGSPNHTVEVLQALDDPLAVTYIDLRSK</sequence>
<feature type="signal peptide" evidence="1">
    <location>
        <begin position="1"/>
        <end position="25"/>
    </location>
</feature>
<gene>
    <name evidence="2" type="ORF">AU255_02960</name>
</gene>
<dbReference type="EMBL" id="LPUF01000001">
    <property type="protein sequence ID" value="OQK16878.1"/>
    <property type="molecule type" value="Genomic_DNA"/>
</dbReference>